<evidence type="ECO:0000259" key="9">
    <source>
        <dbReference type="PROSITE" id="PS51384"/>
    </source>
</evidence>
<feature type="domain" description="FAD-binding FR-type" evidence="9">
    <location>
        <begin position="18"/>
        <end position="120"/>
    </location>
</feature>
<evidence type="ECO:0000313" key="10">
    <source>
        <dbReference type="EMBL" id="WXG68871.1"/>
    </source>
</evidence>
<dbReference type="InterPro" id="IPR006058">
    <property type="entry name" value="2Fe2S_fd_BS"/>
</dbReference>
<evidence type="ECO:0000256" key="3">
    <source>
        <dbReference type="ARBA" id="ARBA00022714"/>
    </source>
</evidence>
<evidence type="ECO:0000313" key="11">
    <source>
        <dbReference type="Proteomes" id="UP001432000"/>
    </source>
</evidence>
<evidence type="ECO:0000256" key="1">
    <source>
        <dbReference type="ARBA" id="ARBA00001974"/>
    </source>
</evidence>
<comment type="cofactor">
    <cofactor evidence="1">
        <name>FAD</name>
        <dbReference type="ChEBI" id="CHEBI:57692"/>
    </cofactor>
</comment>
<proteinExistence type="predicted"/>
<dbReference type="InterPro" id="IPR001041">
    <property type="entry name" value="2Fe-2S_ferredoxin-type"/>
</dbReference>
<protein>
    <submittedName>
        <fullName evidence="10">PDR/VanB family oxidoreductase</fullName>
        <ecNumber evidence="10">1.-.-.-</ecNumber>
    </submittedName>
</protein>
<dbReference type="PANTHER" id="PTHR47354">
    <property type="entry name" value="NADH OXIDOREDUCTASE HCR"/>
    <property type="match status" value="1"/>
</dbReference>
<dbReference type="InterPro" id="IPR036010">
    <property type="entry name" value="2Fe-2S_ferredoxin-like_sf"/>
</dbReference>
<dbReference type="InterPro" id="IPR017938">
    <property type="entry name" value="Riboflavin_synthase-like_b-brl"/>
</dbReference>
<dbReference type="Pfam" id="PF00111">
    <property type="entry name" value="Fer2"/>
    <property type="match status" value="1"/>
</dbReference>
<dbReference type="PROSITE" id="PS00197">
    <property type="entry name" value="2FE2S_FER_1"/>
    <property type="match status" value="1"/>
</dbReference>
<evidence type="ECO:0000256" key="7">
    <source>
        <dbReference type="ARBA" id="ARBA00023014"/>
    </source>
</evidence>
<dbReference type="Gene3D" id="3.40.50.80">
    <property type="entry name" value="Nucleotide-binding domain of ferredoxin-NADP reductase (FNR) module"/>
    <property type="match status" value="1"/>
</dbReference>
<dbReference type="RefSeq" id="WP_338889345.1">
    <property type="nucleotide sequence ID" value="NZ_CP147846.1"/>
</dbReference>
<dbReference type="PROSITE" id="PS51085">
    <property type="entry name" value="2FE2S_FER_2"/>
    <property type="match status" value="1"/>
</dbReference>
<dbReference type="EMBL" id="CP147846">
    <property type="protein sequence ID" value="WXG68871.1"/>
    <property type="molecule type" value="Genomic_DNA"/>
</dbReference>
<dbReference type="GO" id="GO:0016491">
    <property type="term" value="F:oxidoreductase activity"/>
    <property type="evidence" value="ECO:0007669"/>
    <property type="project" value="UniProtKB-KW"/>
</dbReference>
<keyword evidence="6" id="KW-0408">Iron</keyword>
<keyword evidence="11" id="KW-1185">Reference proteome</keyword>
<keyword evidence="5 10" id="KW-0560">Oxidoreductase</keyword>
<keyword evidence="10" id="KW-0808">Transferase</keyword>
<dbReference type="PRINTS" id="PR00409">
    <property type="entry name" value="PHDIOXRDTASE"/>
</dbReference>
<dbReference type="InterPro" id="IPR050415">
    <property type="entry name" value="MRET"/>
</dbReference>
<evidence type="ECO:0000256" key="4">
    <source>
        <dbReference type="ARBA" id="ARBA00022723"/>
    </source>
</evidence>
<keyword evidence="2" id="KW-0285">Flavoprotein</keyword>
<keyword evidence="3" id="KW-0001">2Fe-2S</keyword>
<evidence type="ECO:0000256" key="6">
    <source>
        <dbReference type="ARBA" id="ARBA00023004"/>
    </source>
</evidence>
<keyword evidence="7" id="KW-0411">Iron-sulfur</keyword>
<sequence length="331" mass="35339">MSESTAYVDTGGVSAETRTDSALTVTAKEVVSQGVVALTLTHPDGRRLPDWAPGAHIDLILPTGVTRQYSLCGDRWDPRSYRIGVLREPAGRGGSAFVHDVLAVGDSVGVGGPRNNFPMVPAPRYLFVAGGIGITPLIPMIAQAELMGIEWTLLYGGRTRTSMGFLDELSFYGDRVVLAPQDEVGLLDLPTWLGAAAADDTKVYVCGPEPLLDAVETGCSGWLVGKLRMERFVPKRQSAPVRTVPFELELARSGLVVTVTPDGSVLDAVQKAGVTVLSSCREGTCGTCETTVLAGQPDHRDSILDDSERDNADCMFICVSRSCSDRLVLDL</sequence>
<accession>A0ABZ2PR40</accession>
<dbReference type="PANTHER" id="PTHR47354:SF1">
    <property type="entry name" value="CARNITINE MONOOXYGENASE REDUCTASE SUBUNIT"/>
    <property type="match status" value="1"/>
</dbReference>
<dbReference type="SUPFAM" id="SSF52343">
    <property type="entry name" value="Ferredoxin reductase-like, C-terminal NADP-linked domain"/>
    <property type="match status" value="1"/>
</dbReference>
<feature type="domain" description="2Fe-2S ferredoxin-type" evidence="8">
    <location>
        <begin position="246"/>
        <end position="331"/>
    </location>
</feature>
<dbReference type="EC" id="1.-.-.-" evidence="10"/>
<dbReference type="InterPro" id="IPR012675">
    <property type="entry name" value="Beta-grasp_dom_sf"/>
</dbReference>
<name>A0ABZ2PR40_9NOCA</name>
<dbReference type="SUPFAM" id="SSF63380">
    <property type="entry name" value="Riboflavin synthase domain-like"/>
    <property type="match status" value="1"/>
</dbReference>
<dbReference type="Gene3D" id="2.40.30.10">
    <property type="entry name" value="Translation factors"/>
    <property type="match status" value="1"/>
</dbReference>
<dbReference type="CDD" id="cd06185">
    <property type="entry name" value="PDR_like"/>
    <property type="match status" value="1"/>
</dbReference>
<dbReference type="GO" id="GO:0016740">
    <property type="term" value="F:transferase activity"/>
    <property type="evidence" value="ECO:0007669"/>
    <property type="project" value="UniProtKB-KW"/>
</dbReference>
<evidence type="ECO:0000256" key="2">
    <source>
        <dbReference type="ARBA" id="ARBA00022630"/>
    </source>
</evidence>
<dbReference type="SUPFAM" id="SSF54292">
    <property type="entry name" value="2Fe-2S ferredoxin-like"/>
    <property type="match status" value="1"/>
</dbReference>
<evidence type="ECO:0000259" key="8">
    <source>
        <dbReference type="PROSITE" id="PS51085"/>
    </source>
</evidence>
<evidence type="ECO:0000256" key="5">
    <source>
        <dbReference type="ARBA" id="ARBA00023002"/>
    </source>
</evidence>
<dbReference type="Gene3D" id="3.10.20.30">
    <property type="match status" value="1"/>
</dbReference>
<reference evidence="10 11" key="1">
    <citation type="submission" date="2024-03" db="EMBL/GenBank/DDBJ databases">
        <title>Natural products discovery in diverse microorganisms through a two-stage MS feature dereplication strategy.</title>
        <authorList>
            <person name="Zhang R."/>
        </authorList>
    </citation>
    <scope>NUCLEOTIDE SEQUENCE [LARGE SCALE GENOMIC DNA]</scope>
    <source>
        <strain evidence="10 11">18930</strain>
    </source>
</reference>
<dbReference type="InterPro" id="IPR039261">
    <property type="entry name" value="FNR_nucleotide-bd"/>
</dbReference>
<dbReference type="CDD" id="cd00207">
    <property type="entry name" value="fer2"/>
    <property type="match status" value="1"/>
</dbReference>
<dbReference type="PROSITE" id="PS51384">
    <property type="entry name" value="FAD_FR"/>
    <property type="match status" value="1"/>
</dbReference>
<dbReference type="InterPro" id="IPR017927">
    <property type="entry name" value="FAD-bd_FR_type"/>
</dbReference>
<keyword evidence="4" id="KW-0479">Metal-binding</keyword>
<gene>
    <name evidence="10" type="ORF">WDS16_27445</name>
</gene>
<organism evidence="10 11">
    <name type="scientific">Rhodococcus sovatensis</name>
    <dbReference type="NCBI Taxonomy" id="1805840"/>
    <lineage>
        <taxon>Bacteria</taxon>
        <taxon>Bacillati</taxon>
        <taxon>Actinomycetota</taxon>
        <taxon>Actinomycetes</taxon>
        <taxon>Mycobacteriales</taxon>
        <taxon>Nocardiaceae</taxon>
        <taxon>Rhodococcus</taxon>
    </lineage>
</organism>
<dbReference type="Proteomes" id="UP001432000">
    <property type="component" value="Chromosome"/>
</dbReference>